<keyword evidence="1" id="KW-0472">Membrane</keyword>
<dbReference type="RefSeq" id="XP_021874480.1">
    <property type="nucleotide sequence ID" value="XM_022017701.1"/>
</dbReference>
<sequence>MLLVLPSLLTVLFIFPVAQRVSLFKLDIGSTEHSIGAQGYKVRGGQWTSSRFAYPAPDDWPKEIDDLPIWLLFHLILGILIGVYFLILCLTFAFEKGSHKTMAILEPFWWSRVPALLLAALSVALASRDAAFWGQAAKVSRFRADALGIL</sequence>
<evidence type="ECO:0000256" key="1">
    <source>
        <dbReference type="SAM" id="Phobius"/>
    </source>
</evidence>
<keyword evidence="4" id="KW-1185">Reference proteome</keyword>
<evidence type="ECO:0000256" key="2">
    <source>
        <dbReference type="SAM" id="SignalP"/>
    </source>
</evidence>
<reference evidence="3 4" key="1">
    <citation type="submission" date="2017-03" db="EMBL/GenBank/DDBJ databases">
        <title>Widespread Adenine N6-methylation of Active Genes in Fungi.</title>
        <authorList>
            <consortium name="DOE Joint Genome Institute"/>
            <person name="Mondo S.J."/>
            <person name="Dannebaum R.O."/>
            <person name="Kuo R.C."/>
            <person name="Louie K.B."/>
            <person name="Bewick A.J."/>
            <person name="Labutti K."/>
            <person name="Haridas S."/>
            <person name="Kuo A."/>
            <person name="Salamov A."/>
            <person name="Ahrendt S.R."/>
            <person name="Lau R."/>
            <person name="Bowen B.P."/>
            <person name="Lipzen A."/>
            <person name="Sullivan W."/>
            <person name="Andreopoulos W.B."/>
            <person name="Clum A."/>
            <person name="Lindquist E."/>
            <person name="Daum C."/>
            <person name="Northen T.R."/>
            <person name="Ramamoorthy G."/>
            <person name="Schmitz R.J."/>
            <person name="Gryganskyi A."/>
            <person name="Culley D."/>
            <person name="Magnuson J."/>
            <person name="James T.Y."/>
            <person name="O'Malley M.A."/>
            <person name="Stajich J.E."/>
            <person name="Spatafora J.W."/>
            <person name="Visel A."/>
            <person name="Grigoriev I.V."/>
        </authorList>
    </citation>
    <scope>NUCLEOTIDE SEQUENCE [LARGE SCALE GENOMIC DNA]</scope>
    <source>
        <strain evidence="3 4">NRRL Y-17943</strain>
    </source>
</reference>
<keyword evidence="1" id="KW-0812">Transmembrane</keyword>
<feature type="chain" id="PRO_5012237356" evidence="2">
    <location>
        <begin position="21"/>
        <end position="150"/>
    </location>
</feature>
<evidence type="ECO:0000313" key="3">
    <source>
        <dbReference type="EMBL" id="ORX40801.1"/>
    </source>
</evidence>
<dbReference type="Proteomes" id="UP000193218">
    <property type="component" value="Unassembled WGS sequence"/>
</dbReference>
<dbReference type="GeneID" id="33559510"/>
<dbReference type="InParanoid" id="A0A1Y1URY5"/>
<keyword evidence="1" id="KW-1133">Transmembrane helix</keyword>
<gene>
    <name evidence="3" type="ORF">BD324DRAFT_647709</name>
</gene>
<accession>A0A1Y1URY5</accession>
<dbReference type="EMBL" id="NBSH01000001">
    <property type="protein sequence ID" value="ORX40801.1"/>
    <property type="molecule type" value="Genomic_DNA"/>
</dbReference>
<comment type="caution">
    <text evidence="3">The sequence shown here is derived from an EMBL/GenBank/DDBJ whole genome shotgun (WGS) entry which is preliminary data.</text>
</comment>
<feature type="signal peptide" evidence="2">
    <location>
        <begin position="1"/>
        <end position="20"/>
    </location>
</feature>
<feature type="transmembrane region" description="Helical" evidence="1">
    <location>
        <begin position="69"/>
        <end position="94"/>
    </location>
</feature>
<proteinExistence type="predicted"/>
<organism evidence="3 4">
    <name type="scientific">Kockovaella imperatae</name>
    <dbReference type="NCBI Taxonomy" id="4999"/>
    <lineage>
        <taxon>Eukaryota</taxon>
        <taxon>Fungi</taxon>
        <taxon>Dikarya</taxon>
        <taxon>Basidiomycota</taxon>
        <taxon>Agaricomycotina</taxon>
        <taxon>Tremellomycetes</taxon>
        <taxon>Tremellales</taxon>
        <taxon>Cuniculitremaceae</taxon>
        <taxon>Kockovaella</taxon>
    </lineage>
</organism>
<name>A0A1Y1URY5_9TREE</name>
<dbReference type="AlphaFoldDB" id="A0A1Y1URY5"/>
<keyword evidence="2" id="KW-0732">Signal</keyword>
<evidence type="ECO:0000313" key="4">
    <source>
        <dbReference type="Proteomes" id="UP000193218"/>
    </source>
</evidence>
<protein>
    <submittedName>
        <fullName evidence="3">Uncharacterized protein</fullName>
    </submittedName>
</protein>